<accession>A0A6C0I6S2</accession>
<sequence length="247" mass="27792">MEGNYKVFSHICEFVNDLSDLYGKQQHSLMLYKHLLDKTKITHKDAIRKHIGCFSDFLKKNKDAIMEKNPQLLKLENIVYSQKVKIQMDEIFKMADDDSKKAIWSHLLVLYNDYDPNNETVSLLKKTLKPTQKEENFISEIIDKIEKNVDPNADPLTAVMTLMNSGVINEVISKVSNGFQDGTIDINRLMGNVKDTMSSSGIDVNNLAKNLSSTLNSNGIDLQNVVGSVSEMLKQPNNQSSSSSSSQ</sequence>
<protein>
    <submittedName>
        <fullName evidence="1">Uncharacterized protein</fullName>
    </submittedName>
</protein>
<name>A0A6C0I6S2_9ZZZZ</name>
<organism evidence="1">
    <name type="scientific">viral metagenome</name>
    <dbReference type="NCBI Taxonomy" id="1070528"/>
    <lineage>
        <taxon>unclassified sequences</taxon>
        <taxon>metagenomes</taxon>
        <taxon>organismal metagenomes</taxon>
    </lineage>
</organism>
<dbReference type="InterPro" id="IPR045409">
    <property type="entry name" value="DUF5891"/>
</dbReference>
<dbReference type="AlphaFoldDB" id="A0A6C0I6S2"/>
<dbReference type="EMBL" id="MN740109">
    <property type="protein sequence ID" value="QHT88095.1"/>
    <property type="molecule type" value="Genomic_DNA"/>
</dbReference>
<proteinExistence type="predicted"/>
<evidence type="ECO:0000313" key="1">
    <source>
        <dbReference type="EMBL" id="QHT88095.1"/>
    </source>
</evidence>
<reference evidence="1" key="1">
    <citation type="journal article" date="2020" name="Nature">
        <title>Giant virus diversity and host interactions through global metagenomics.</title>
        <authorList>
            <person name="Schulz F."/>
            <person name="Roux S."/>
            <person name="Paez-Espino D."/>
            <person name="Jungbluth S."/>
            <person name="Walsh D.A."/>
            <person name="Denef V.J."/>
            <person name="McMahon K.D."/>
            <person name="Konstantinidis K.T."/>
            <person name="Eloe-Fadrosh E.A."/>
            <person name="Kyrpides N.C."/>
            <person name="Woyke T."/>
        </authorList>
    </citation>
    <scope>NUCLEOTIDE SEQUENCE</scope>
    <source>
        <strain evidence="1">GVMAG-M-3300023184-24</strain>
    </source>
</reference>
<dbReference type="Pfam" id="PF19241">
    <property type="entry name" value="DUF5891"/>
    <property type="match status" value="1"/>
</dbReference>